<accession>A0A285I344</accession>
<dbReference type="AlphaFoldDB" id="A0A285I344"/>
<evidence type="ECO:0000256" key="1">
    <source>
        <dbReference type="SAM" id="Phobius"/>
    </source>
</evidence>
<sequence length="140" mass="16496">MLFFQKNKLPTDKQILEYIYKKYYGEFSSHSKENKIRESKIYVPIDIEEVANHFKVDNDIIFGRLYYHLENKYGYVNKNDSIVHFFAKDVGEDRHCINFPYIASILANLRYQDKKFKITQVLSIAALIISIISTIISSTN</sequence>
<name>A0A285I344_9FIRM</name>
<evidence type="ECO:0000313" key="2">
    <source>
        <dbReference type="EMBL" id="SNY41496.1"/>
    </source>
</evidence>
<keyword evidence="1" id="KW-0812">Transmembrane</keyword>
<dbReference type="Proteomes" id="UP000219573">
    <property type="component" value="Unassembled WGS sequence"/>
</dbReference>
<gene>
    <name evidence="2" type="ORF">SAMN06265827_12853</name>
</gene>
<keyword evidence="1" id="KW-0472">Membrane</keyword>
<keyword evidence="1" id="KW-1133">Transmembrane helix</keyword>
<feature type="transmembrane region" description="Helical" evidence="1">
    <location>
        <begin position="118"/>
        <end position="136"/>
    </location>
</feature>
<protein>
    <submittedName>
        <fullName evidence="2">Uncharacterized protein</fullName>
    </submittedName>
</protein>
<keyword evidence="3" id="KW-1185">Reference proteome</keyword>
<dbReference type="RefSeq" id="WP_097019062.1">
    <property type="nucleotide sequence ID" value="NZ_OBDZ01000028.1"/>
</dbReference>
<reference evidence="3" key="1">
    <citation type="submission" date="2017-09" db="EMBL/GenBank/DDBJ databases">
        <authorList>
            <person name="Varghese N."/>
            <person name="Submissions S."/>
        </authorList>
    </citation>
    <scope>NUCLEOTIDE SEQUENCE [LARGE SCALE GENOMIC DNA]</scope>
    <source>
        <strain evidence="3">MSL47</strain>
    </source>
</reference>
<organism evidence="2 3">
    <name type="scientific">Orenia metallireducens</name>
    <dbReference type="NCBI Taxonomy" id="1413210"/>
    <lineage>
        <taxon>Bacteria</taxon>
        <taxon>Bacillati</taxon>
        <taxon>Bacillota</taxon>
        <taxon>Clostridia</taxon>
        <taxon>Halanaerobiales</taxon>
        <taxon>Halobacteroidaceae</taxon>
        <taxon>Orenia</taxon>
    </lineage>
</organism>
<dbReference type="EMBL" id="OBDZ01000028">
    <property type="protein sequence ID" value="SNY41496.1"/>
    <property type="molecule type" value="Genomic_DNA"/>
</dbReference>
<proteinExistence type="predicted"/>
<evidence type="ECO:0000313" key="3">
    <source>
        <dbReference type="Proteomes" id="UP000219573"/>
    </source>
</evidence>